<dbReference type="AlphaFoldDB" id="A0AAW1K1B2"/>
<comment type="caution">
    <text evidence="2">The sequence shown here is derived from an EMBL/GenBank/DDBJ whole genome shotgun (WGS) entry which is preliminary data.</text>
</comment>
<evidence type="ECO:0000313" key="3">
    <source>
        <dbReference type="Proteomes" id="UP001458880"/>
    </source>
</evidence>
<reference evidence="2 3" key="1">
    <citation type="journal article" date="2024" name="BMC Genomics">
        <title>De novo assembly and annotation of Popillia japonica's genome with initial clues to its potential as an invasive pest.</title>
        <authorList>
            <person name="Cucini C."/>
            <person name="Boschi S."/>
            <person name="Funari R."/>
            <person name="Cardaioli E."/>
            <person name="Iannotti N."/>
            <person name="Marturano G."/>
            <person name="Paoli F."/>
            <person name="Bruttini M."/>
            <person name="Carapelli A."/>
            <person name="Frati F."/>
            <person name="Nardi F."/>
        </authorList>
    </citation>
    <scope>NUCLEOTIDE SEQUENCE [LARGE SCALE GENOMIC DNA]</scope>
    <source>
        <strain evidence="2">DMR45628</strain>
    </source>
</reference>
<evidence type="ECO:0000313" key="2">
    <source>
        <dbReference type="EMBL" id="KAK9711320.1"/>
    </source>
</evidence>
<organism evidence="2 3">
    <name type="scientific">Popillia japonica</name>
    <name type="common">Japanese beetle</name>
    <dbReference type="NCBI Taxonomy" id="7064"/>
    <lineage>
        <taxon>Eukaryota</taxon>
        <taxon>Metazoa</taxon>
        <taxon>Ecdysozoa</taxon>
        <taxon>Arthropoda</taxon>
        <taxon>Hexapoda</taxon>
        <taxon>Insecta</taxon>
        <taxon>Pterygota</taxon>
        <taxon>Neoptera</taxon>
        <taxon>Endopterygota</taxon>
        <taxon>Coleoptera</taxon>
        <taxon>Polyphaga</taxon>
        <taxon>Scarabaeiformia</taxon>
        <taxon>Scarabaeidae</taxon>
        <taxon>Rutelinae</taxon>
        <taxon>Popillia</taxon>
    </lineage>
</organism>
<feature type="compositionally biased region" description="Basic and acidic residues" evidence="1">
    <location>
        <begin position="1"/>
        <end position="11"/>
    </location>
</feature>
<dbReference type="Proteomes" id="UP001458880">
    <property type="component" value="Unassembled WGS sequence"/>
</dbReference>
<keyword evidence="3" id="KW-1185">Reference proteome</keyword>
<proteinExistence type="predicted"/>
<feature type="region of interest" description="Disordered" evidence="1">
    <location>
        <begin position="1"/>
        <end position="23"/>
    </location>
</feature>
<evidence type="ECO:0000256" key="1">
    <source>
        <dbReference type="SAM" id="MobiDB-lite"/>
    </source>
</evidence>
<dbReference type="EMBL" id="JASPKY010000282">
    <property type="protein sequence ID" value="KAK9711320.1"/>
    <property type="molecule type" value="Genomic_DNA"/>
</dbReference>
<gene>
    <name evidence="2" type="ORF">QE152_g25524</name>
</gene>
<accession>A0AAW1K1B2</accession>
<name>A0AAW1K1B2_POPJA</name>
<protein>
    <submittedName>
        <fullName evidence="2">Uncharacterized protein</fullName>
    </submittedName>
</protein>
<sequence length="108" mass="12510">MEMDQQERDSDIGDESPVFQPSRWPAQFLEACRRSLPRSNEVSLKEDEKVGSGFPNQAHVMLKCCHLTDWAAQIFLVREDWAAQIFLVVLRKSNKDGKFYKGEESYRG</sequence>